<comment type="subcellular location">
    <subcellularLocation>
        <location evidence="1 5">Nucleus</location>
    </subcellularLocation>
</comment>
<keyword evidence="5" id="KW-0227">DNA damage</keyword>
<dbReference type="Gene3D" id="1.25.10.10">
    <property type="entry name" value="Leucine-rich Repeat Variant"/>
    <property type="match status" value="2"/>
</dbReference>
<proteinExistence type="inferred from homology"/>
<dbReference type="GO" id="GO:0005634">
    <property type="term" value="C:nucleus"/>
    <property type="evidence" value="ECO:0007669"/>
    <property type="project" value="UniProtKB-SubCell"/>
</dbReference>
<comment type="function">
    <text evidence="5">Key component of the cytosolic iron-sulfur protein assembly (CIA) complex, a multiprotein complex that mediates the incorporation of iron-sulfur cluster into apoproteins specifically involved in DNA metabolism and genomic integrity. In the CIA complex, MMS19 acts as an adapter between early-acting CIA components and a subset of cellular target iron-sulfur proteins.</text>
</comment>
<evidence type="ECO:0000256" key="2">
    <source>
        <dbReference type="ARBA" id="ARBA00009340"/>
    </source>
</evidence>
<dbReference type="OrthoDB" id="342900at2759"/>
<keyword evidence="3" id="KW-0677">Repeat</keyword>
<dbReference type="SUPFAM" id="SSF48371">
    <property type="entry name" value="ARM repeat"/>
    <property type="match status" value="1"/>
</dbReference>
<dbReference type="GO" id="GO:0051604">
    <property type="term" value="P:protein maturation"/>
    <property type="evidence" value="ECO:0007669"/>
    <property type="project" value="UniProtKB-UniRule"/>
</dbReference>
<organism evidence="8 9">
    <name type="scientific">Saccharata proteae CBS 121410</name>
    <dbReference type="NCBI Taxonomy" id="1314787"/>
    <lineage>
        <taxon>Eukaryota</taxon>
        <taxon>Fungi</taxon>
        <taxon>Dikarya</taxon>
        <taxon>Ascomycota</taxon>
        <taxon>Pezizomycotina</taxon>
        <taxon>Dothideomycetes</taxon>
        <taxon>Dothideomycetes incertae sedis</taxon>
        <taxon>Botryosphaeriales</taxon>
        <taxon>Saccharataceae</taxon>
        <taxon>Saccharata</taxon>
    </lineage>
</organism>
<evidence type="ECO:0000259" key="6">
    <source>
        <dbReference type="Pfam" id="PF12460"/>
    </source>
</evidence>
<dbReference type="GO" id="GO:0097361">
    <property type="term" value="C:cytosolic [4Fe-4S] assembly targeting complex"/>
    <property type="evidence" value="ECO:0007669"/>
    <property type="project" value="UniProtKB-UniRule"/>
</dbReference>
<dbReference type="AlphaFoldDB" id="A0A9P4HZN7"/>
<evidence type="ECO:0000256" key="4">
    <source>
        <dbReference type="ARBA" id="ARBA00023242"/>
    </source>
</evidence>
<evidence type="ECO:0000313" key="8">
    <source>
        <dbReference type="EMBL" id="KAF2088160.1"/>
    </source>
</evidence>
<keyword evidence="9" id="KW-1185">Reference proteome</keyword>
<protein>
    <recommendedName>
        <fullName evidence="5">MMS19 nucleotide excision repair protein</fullName>
    </recommendedName>
</protein>
<dbReference type="GO" id="GO:0006281">
    <property type="term" value="P:DNA repair"/>
    <property type="evidence" value="ECO:0007669"/>
    <property type="project" value="UniProtKB-UniRule"/>
</dbReference>
<sequence>MSDVQLYLLDFAKNKDEASRIARQSAERLESKQLKLIELIESLGEYLNSDEGPTRSKAMAYLAEVLAATGPKVFSRQQRNLLCDFILSRIADDHEGIGYCAKGLMALEERGAWDKDRAATVVSTLVDHTHPLRQFKQQSERYPVLTLMDLLMAKYREAIHNLQKSSPDFMPRFISYFDGEKDPRNLMIVFSILKVPMSEWDISADAQELFDAVFNYFPITFRPPPDDPYGITAQHLKDRLRDCIASTGYFAPYSFPALLDKLDSTSMNTKRDSLQAITSCVQEYGPATVSLYAVTLWDALKFEILNVQEEDIAEESLNALAQIAKQLSQNTSGSLNAYLKPIIKECNEHLEDAPTKQSQASGRILQAIARASPEVADAVTNAVLPNLFTLYQTADSIAKRRGLIEVLVQTIRADVDVYGQWRLTDPSAAQVREANSALFKFKDQALEVMSSGLVSVPVKEVSFRLAAVDGLLQLSRSRQLLEDEEIGKIIKLFHDIVISEESYGKDELKDAAIKGLVEIAHQKPQLVIERAFPAFMAELPDKDDENSDAYVPVLEAFAKLGSEEKIFNTVILRLKNKLNAAVQAQASWRYLLTLLSAMLFVFSKGAANFDGTVDFCPYYEDIILPLMNQISGSDPTHRTAFDNELILDRAGRICNIILRKQTSEFQKTKIVDEAFTLFSKRPQGEVPPFNDSGDEGDRRKTILTTHILAALRRDAPPPGDIKFQLTALIGFSALDNLTPKVRSAALNQISLVVNKFIPSADLSVIIRGILYEPLGMLSQEKLGEKTIRVCFAMTKGLVLRNAPIISLVLPSLLSNLADQEYGPVVARGFSTLLQPDDILTKENHCMVSGLHRQKAFAILVPQIAESYKTATPTAKPNYLIALAGILRWLPYNIIEPELASLTPLLLQSLDLQGEDEVKAATMDTLMAVLVQKPKAVEEHAGSVISRLLGTTTSKSNPPRVRATALKCLALVPGQLRGEVVLPFKRQVVKKLTAALDDGKRAVRAEAVRCRAKWMDMDEVDEDDE</sequence>
<gene>
    <name evidence="8" type="ORF">K490DRAFT_40244</name>
</gene>
<dbReference type="EMBL" id="ML978717">
    <property type="protein sequence ID" value="KAF2088160.1"/>
    <property type="molecule type" value="Genomic_DNA"/>
</dbReference>
<comment type="caution">
    <text evidence="8">The sequence shown here is derived from an EMBL/GenBank/DDBJ whole genome shotgun (WGS) entry which is preliminary data.</text>
</comment>
<keyword evidence="4 5" id="KW-0539">Nucleus</keyword>
<dbReference type="Proteomes" id="UP000799776">
    <property type="component" value="Unassembled WGS sequence"/>
</dbReference>
<feature type="domain" description="MMS19 C-terminal" evidence="6">
    <location>
        <begin position="553"/>
        <end position="972"/>
    </location>
</feature>
<dbReference type="PANTHER" id="PTHR12891:SF0">
    <property type="entry name" value="MMS19 NUCLEOTIDE EXCISION REPAIR PROTEIN HOMOLOG"/>
    <property type="match status" value="1"/>
</dbReference>
<dbReference type="GO" id="GO:0016226">
    <property type="term" value="P:iron-sulfur cluster assembly"/>
    <property type="evidence" value="ECO:0007669"/>
    <property type="project" value="UniProtKB-UniRule"/>
</dbReference>
<dbReference type="PANTHER" id="PTHR12891">
    <property type="entry name" value="DNA REPAIR/TRANSCRIPTION PROTEIN MET18/MMS19"/>
    <property type="match status" value="1"/>
</dbReference>
<dbReference type="Pfam" id="PF14500">
    <property type="entry name" value="MMS19_N"/>
    <property type="match status" value="1"/>
</dbReference>
<evidence type="ECO:0000259" key="7">
    <source>
        <dbReference type="Pfam" id="PF14500"/>
    </source>
</evidence>
<dbReference type="InterPro" id="IPR024687">
    <property type="entry name" value="MMS19_C"/>
</dbReference>
<evidence type="ECO:0000256" key="5">
    <source>
        <dbReference type="RuleBase" id="RU367072"/>
    </source>
</evidence>
<keyword evidence="5" id="KW-0234">DNA repair</keyword>
<reference evidence="8" key="1">
    <citation type="journal article" date="2020" name="Stud. Mycol.">
        <title>101 Dothideomycetes genomes: a test case for predicting lifestyles and emergence of pathogens.</title>
        <authorList>
            <person name="Haridas S."/>
            <person name="Albert R."/>
            <person name="Binder M."/>
            <person name="Bloem J."/>
            <person name="Labutti K."/>
            <person name="Salamov A."/>
            <person name="Andreopoulos B."/>
            <person name="Baker S."/>
            <person name="Barry K."/>
            <person name="Bills G."/>
            <person name="Bluhm B."/>
            <person name="Cannon C."/>
            <person name="Castanera R."/>
            <person name="Culley D."/>
            <person name="Daum C."/>
            <person name="Ezra D."/>
            <person name="Gonzalez J."/>
            <person name="Henrissat B."/>
            <person name="Kuo A."/>
            <person name="Liang C."/>
            <person name="Lipzen A."/>
            <person name="Lutzoni F."/>
            <person name="Magnuson J."/>
            <person name="Mondo S."/>
            <person name="Nolan M."/>
            <person name="Ohm R."/>
            <person name="Pangilinan J."/>
            <person name="Park H.-J."/>
            <person name="Ramirez L."/>
            <person name="Alfaro M."/>
            <person name="Sun H."/>
            <person name="Tritt A."/>
            <person name="Yoshinaga Y."/>
            <person name="Zwiers L.-H."/>
            <person name="Turgeon B."/>
            <person name="Goodwin S."/>
            <person name="Spatafora J."/>
            <person name="Crous P."/>
            <person name="Grigoriev I."/>
        </authorList>
    </citation>
    <scope>NUCLEOTIDE SEQUENCE</scope>
    <source>
        <strain evidence="8">CBS 121410</strain>
    </source>
</reference>
<dbReference type="InterPro" id="IPR039920">
    <property type="entry name" value="MMS19"/>
</dbReference>
<feature type="domain" description="MMS19 N-terminal" evidence="7">
    <location>
        <begin position="40"/>
        <end position="306"/>
    </location>
</feature>
<name>A0A9P4HZN7_9PEZI</name>
<dbReference type="InterPro" id="IPR011989">
    <property type="entry name" value="ARM-like"/>
</dbReference>
<evidence type="ECO:0000256" key="1">
    <source>
        <dbReference type="ARBA" id="ARBA00004123"/>
    </source>
</evidence>
<dbReference type="InterPro" id="IPR016024">
    <property type="entry name" value="ARM-type_fold"/>
</dbReference>
<comment type="similarity">
    <text evidence="2 5">Belongs to the MET18/MMS19 family.</text>
</comment>
<accession>A0A9P4HZN7</accession>
<dbReference type="InterPro" id="IPR029240">
    <property type="entry name" value="MMS19_N"/>
</dbReference>
<evidence type="ECO:0000313" key="9">
    <source>
        <dbReference type="Proteomes" id="UP000799776"/>
    </source>
</evidence>
<evidence type="ECO:0000256" key="3">
    <source>
        <dbReference type="ARBA" id="ARBA00022737"/>
    </source>
</evidence>
<dbReference type="Pfam" id="PF12460">
    <property type="entry name" value="MMS19_C"/>
    <property type="match status" value="1"/>
</dbReference>